<organism evidence="2">
    <name type="scientific">Siphoviridae sp. ctJe739</name>
    <dbReference type="NCBI Taxonomy" id="2826241"/>
    <lineage>
        <taxon>Viruses</taxon>
        <taxon>Duplodnaviria</taxon>
        <taxon>Heunggongvirae</taxon>
        <taxon>Uroviricota</taxon>
        <taxon>Caudoviricetes</taxon>
    </lineage>
</organism>
<dbReference type="EMBL" id="BK015090">
    <property type="protein sequence ID" value="DAD90629.1"/>
    <property type="molecule type" value="Genomic_DNA"/>
</dbReference>
<keyword evidence="1" id="KW-0812">Transmembrane</keyword>
<protein>
    <submittedName>
        <fullName evidence="2">Uncharacterized protein</fullName>
    </submittedName>
</protein>
<evidence type="ECO:0000256" key="1">
    <source>
        <dbReference type="SAM" id="Phobius"/>
    </source>
</evidence>
<keyword evidence="1" id="KW-0472">Membrane</keyword>
<accession>A0A8S5N765</accession>
<evidence type="ECO:0000313" key="2">
    <source>
        <dbReference type="EMBL" id="DAD90629.1"/>
    </source>
</evidence>
<reference evidence="2" key="1">
    <citation type="journal article" date="2021" name="Proc. Natl. Acad. Sci. U.S.A.">
        <title>A Catalog of Tens of Thousands of Viruses from Human Metagenomes Reveals Hidden Associations with Chronic Diseases.</title>
        <authorList>
            <person name="Tisza M.J."/>
            <person name="Buck C.B."/>
        </authorList>
    </citation>
    <scope>NUCLEOTIDE SEQUENCE</scope>
    <source>
        <strain evidence="2">CtJe739</strain>
    </source>
</reference>
<keyword evidence="1" id="KW-1133">Transmembrane helix</keyword>
<name>A0A8S5N765_9CAUD</name>
<proteinExistence type="predicted"/>
<sequence>MCFHCSYVHWLVKVGAFLFIAKVKSLIMSVLYLK</sequence>
<feature type="transmembrane region" description="Helical" evidence="1">
    <location>
        <begin position="14"/>
        <end position="33"/>
    </location>
</feature>